<evidence type="ECO:0000313" key="2">
    <source>
        <dbReference type="Proteomes" id="UP001438707"/>
    </source>
</evidence>
<dbReference type="Proteomes" id="UP001438707">
    <property type="component" value="Unassembled WGS sequence"/>
</dbReference>
<dbReference type="EMBL" id="JALJOS010000048">
    <property type="protein sequence ID" value="KAK9819310.1"/>
    <property type="molecule type" value="Genomic_DNA"/>
</dbReference>
<evidence type="ECO:0000313" key="1">
    <source>
        <dbReference type="EMBL" id="KAK9819310.1"/>
    </source>
</evidence>
<keyword evidence="2" id="KW-1185">Reference proteome</keyword>
<protein>
    <submittedName>
        <fullName evidence="1">Uncharacterized protein</fullName>
    </submittedName>
</protein>
<sequence length="424" mass="45960">MVGIQIQIKWLRNRGSVAVTISVAKDQASNFSGARGAWVKWGRNCRLGRTPVLAYTQVTCETMSPGSRQFVDQELYMPICTYVLPLLPTEVLVALRGSCRYMLDLVDSDDHDAWASVVPALLHSETTEGIKMSTSLQEAIRAEHAGQQPLRSSSGAGVTITAVPMQHQLIEQADWITAAGNTGPQAVNPDNMIWNARQIAFSPDGFMLATALLFSEDVYGLEGQAWVQLVDMTSGDCMIKMQCYLPSLSWSPTTALLAVRGCIDSESSRHLHKTCWIMNVTSRKILHLNVGNARCGHTHWAPCGTLLGLISLSNDPDDSGFATITVFDASSATAIWSTKWSTVGCGPSHPYSDCELHGRSEVFLAVVDACNHRVLHSCHVPELTSGSDGISGEVIKLSWSPNGRSLSLTQKSVSVVVSWSAKGN</sequence>
<comment type="caution">
    <text evidence="1">The sequence shown here is derived from an EMBL/GenBank/DDBJ whole genome shotgun (WGS) entry which is preliminary data.</text>
</comment>
<reference evidence="1 2" key="1">
    <citation type="journal article" date="2024" name="Nat. Commun.">
        <title>Phylogenomics reveals the evolutionary origins of lichenization in chlorophyte algae.</title>
        <authorList>
            <person name="Puginier C."/>
            <person name="Libourel C."/>
            <person name="Otte J."/>
            <person name="Skaloud P."/>
            <person name="Haon M."/>
            <person name="Grisel S."/>
            <person name="Petersen M."/>
            <person name="Berrin J.G."/>
            <person name="Delaux P.M."/>
            <person name="Dal Grande F."/>
            <person name="Keller J."/>
        </authorList>
    </citation>
    <scope>NUCLEOTIDE SEQUENCE [LARGE SCALE GENOMIC DNA]</scope>
    <source>
        <strain evidence="1 2">SAG 2145</strain>
    </source>
</reference>
<dbReference type="SUPFAM" id="SSF82171">
    <property type="entry name" value="DPP6 N-terminal domain-like"/>
    <property type="match status" value="1"/>
</dbReference>
<organism evidence="1 2">
    <name type="scientific">Apatococcus lobatus</name>
    <dbReference type="NCBI Taxonomy" id="904363"/>
    <lineage>
        <taxon>Eukaryota</taxon>
        <taxon>Viridiplantae</taxon>
        <taxon>Chlorophyta</taxon>
        <taxon>core chlorophytes</taxon>
        <taxon>Trebouxiophyceae</taxon>
        <taxon>Chlorellales</taxon>
        <taxon>Chlorellaceae</taxon>
        <taxon>Apatococcus</taxon>
    </lineage>
</organism>
<name>A0AAW1QD68_9CHLO</name>
<accession>A0AAW1QD68</accession>
<dbReference type="AlphaFoldDB" id="A0AAW1QD68"/>
<gene>
    <name evidence="1" type="ORF">WJX74_004769</name>
</gene>
<proteinExistence type="predicted"/>